<evidence type="ECO:0000256" key="5">
    <source>
        <dbReference type="ARBA" id="ARBA00022771"/>
    </source>
</evidence>
<keyword evidence="4" id="KW-0479">Metal-binding</keyword>
<protein>
    <recommendedName>
        <fullName evidence="15">N-acetyltransferase ESCO2</fullName>
    </recommendedName>
</protein>
<comment type="similarity">
    <text evidence="2">Belongs to the acetyltransferase family. ECO subfamily.</text>
</comment>
<keyword evidence="3" id="KW-0808">Transferase</keyword>
<evidence type="ECO:0008006" key="15">
    <source>
        <dbReference type="Google" id="ProtNLM"/>
    </source>
</evidence>
<keyword evidence="8" id="KW-0131">Cell cycle</keyword>
<comment type="caution">
    <text evidence="13">The sequence shown here is derived from an EMBL/GenBank/DDBJ whole genome shotgun (WGS) entry which is preliminary data.</text>
</comment>
<dbReference type="EMBL" id="JAWJWF010000002">
    <property type="protein sequence ID" value="KAK6637938.1"/>
    <property type="molecule type" value="Genomic_DNA"/>
</dbReference>
<feature type="compositionally biased region" description="Basic residues" evidence="10">
    <location>
        <begin position="260"/>
        <end position="286"/>
    </location>
</feature>
<dbReference type="PANTHER" id="PTHR45884">
    <property type="entry name" value="N-ACETYLTRANSFERASE ECO"/>
    <property type="match status" value="1"/>
</dbReference>
<feature type="domain" description="N-acetyltransferase ESCO acetyl-transferase" evidence="12">
    <location>
        <begin position="787"/>
        <end position="854"/>
    </location>
</feature>
<feature type="compositionally biased region" description="Polar residues" evidence="10">
    <location>
        <begin position="177"/>
        <end position="193"/>
    </location>
</feature>
<organism evidence="13 14">
    <name type="scientific">Polyplax serrata</name>
    <name type="common">Common mouse louse</name>
    <dbReference type="NCBI Taxonomy" id="468196"/>
    <lineage>
        <taxon>Eukaryota</taxon>
        <taxon>Metazoa</taxon>
        <taxon>Ecdysozoa</taxon>
        <taxon>Arthropoda</taxon>
        <taxon>Hexapoda</taxon>
        <taxon>Insecta</taxon>
        <taxon>Pterygota</taxon>
        <taxon>Neoptera</taxon>
        <taxon>Paraneoptera</taxon>
        <taxon>Psocodea</taxon>
        <taxon>Troctomorpha</taxon>
        <taxon>Phthiraptera</taxon>
        <taxon>Anoplura</taxon>
        <taxon>Polyplacidae</taxon>
        <taxon>Polyplax</taxon>
    </lineage>
</organism>
<evidence type="ECO:0000256" key="10">
    <source>
        <dbReference type="SAM" id="MobiDB-lite"/>
    </source>
</evidence>
<keyword evidence="9" id="KW-0012">Acyltransferase</keyword>
<sequence>MSVSGRSSSCSIIQEEGIIKRMCKTPRTPIKNCQVTPRKSDRKRSLFQSNSPTKSDDLGFMSPLSPSSSSSGQSLSSPQFSPNGQLSTPQRTPKGGTATPSPRHFTASTSKKIEVKSSLFPNLKVFTPRNKRTPRTPRTVSAKVSTPETQVANDKNLSTPKRKPRRRELFNECVVSESDSSPNTCSQDSFSDNEVSDCPTILGIKPLSCENFYGPGPQRLKAQTRLFIDTLQHGTGKKLLSRSLSKESLSSNKSFVSGGSRKRTDNKHHKSRHSNPTNHVRRKSGGRTKGLQPGVWHNIKKPKQIKKLQKTEKPLISPKSRLAKMLNTSSDSQIKVKEKSLFQDNSRKRIAHSRKRLRTENDDDDMFEHHMKRRKLPSSHSIHPAVTSPELMIPDPNKKFMKYGQTRKATFTLNESVKLNISDGVMKLQTPKKRRKLYSGKKDTLEDFYDMDEGYTAAIQSSIEGILNILEDDKVIKKSKSQVDLFNIESPTKSSKKSGRSPLKAVSNLPLMIINDFESDEEKDDSENPPIPEKRLSGVTLEKTGNMISYMTNILVNDDQDLNMSLNKENEENGPLQITNENLSPNKNKLYSLFYKQNWNKTSNTNEADNKSASAKKNIIVPDDQYLLDAGQESVGIVTCKKCGVMYQAGDFADEATHNNFHNHLSELKFTVRMIINISLDRSNSQGWNNERVVGRYPDGRVIMILSSDPKIWWQKVSKIVDIVDQELGFPEASVQSLFYKTVYLYINEKSKQIAGCLIAEECKIAYKMFPPLEGVEIDSCSKDPSPCRVGVSRIWTSLSHRRKGVASRMVECLQKTFFFGDIVSLDQIAFSVPSPAGKQFAQKVTGRLDFLVYGFA</sequence>
<evidence type="ECO:0000256" key="7">
    <source>
        <dbReference type="ARBA" id="ARBA00023242"/>
    </source>
</evidence>
<dbReference type="InterPro" id="IPR028009">
    <property type="entry name" value="ESCO_Acetyltransf_dom"/>
</dbReference>
<evidence type="ECO:0000256" key="4">
    <source>
        <dbReference type="ARBA" id="ARBA00022723"/>
    </source>
</evidence>
<feature type="region of interest" description="Disordered" evidence="10">
    <location>
        <begin position="239"/>
        <end position="310"/>
    </location>
</feature>
<feature type="compositionally biased region" description="Basic residues" evidence="10">
    <location>
        <begin position="298"/>
        <end position="308"/>
    </location>
</feature>
<comment type="subcellular location">
    <subcellularLocation>
        <location evidence="1">Nucleus</location>
    </subcellularLocation>
</comment>
<proteinExistence type="inferred from homology"/>
<gene>
    <name evidence="13" type="ORF">RUM44_008360</name>
</gene>
<keyword evidence="14" id="KW-1185">Reference proteome</keyword>
<keyword evidence="7" id="KW-0539">Nucleus</keyword>
<name>A0ABR1B824_POLSC</name>
<evidence type="ECO:0000256" key="1">
    <source>
        <dbReference type="ARBA" id="ARBA00004123"/>
    </source>
</evidence>
<accession>A0ABR1B824</accession>
<dbReference type="PANTHER" id="PTHR45884:SF2">
    <property type="entry name" value="N-ACETYLTRANSFERASE ECO"/>
    <property type="match status" value="1"/>
</dbReference>
<evidence type="ECO:0000256" key="6">
    <source>
        <dbReference type="ARBA" id="ARBA00022833"/>
    </source>
</evidence>
<keyword evidence="5" id="KW-0863">Zinc-finger</keyword>
<evidence type="ECO:0000256" key="3">
    <source>
        <dbReference type="ARBA" id="ARBA00022679"/>
    </source>
</evidence>
<evidence type="ECO:0000256" key="2">
    <source>
        <dbReference type="ARBA" id="ARBA00005816"/>
    </source>
</evidence>
<evidence type="ECO:0000259" key="11">
    <source>
        <dbReference type="Pfam" id="PF13878"/>
    </source>
</evidence>
<feature type="domain" description="N-acetyltransferase ESCO zinc-finger" evidence="11">
    <location>
        <begin position="625"/>
        <end position="663"/>
    </location>
</feature>
<evidence type="ECO:0000259" key="12">
    <source>
        <dbReference type="Pfam" id="PF13880"/>
    </source>
</evidence>
<evidence type="ECO:0000256" key="8">
    <source>
        <dbReference type="ARBA" id="ARBA00023306"/>
    </source>
</evidence>
<feature type="region of interest" description="Disordered" evidence="10">
    <location>
        <begin position="23"/>
        <end position="195"/>
    </location>
</feature>
<feature type="compositionally biased region" description="Low complexity" evidence="10">
    <location>
        <begin position="241"/>
        <end position="254"/>
    </location>
</feature>
<reference evidence="13 14" key="1">
    <citation type="submission" date="2023-09" db="EMBL/GenBank/DDBJ databases">
        <title>Genomes of two closely related lineages of the louse Polyplax serrata with different host specificities.</title>
        <authorList>
            <person name="Martinu J."/>
            <person name="Tarabai H."/>
            <person name="Stefka J."/>
            <person name="Hypsa V."/>
        </authorList>
    </citation>
    <scope>NUCLEOTIDE SEQUENCE [LARGE SCALE GENOMIC DNA]</scope>
    <source>
        <strain evidence="13">98ZLc_SE</strain>
    </source>
</reference>
<dbReference type="Proteomes" id="UP001359485">
    <property type="component" value="Unassembled WGS sequence"/>
</dbReference>
<dbReference type="Pfam" id="PF13878">
    <property type="entry name" value="zf-C2H2_3"/>
    <property type="match status" value="1"/>
</dbReference>
<evidence type="ECO:0000256" key="9">
    <source>
        <dbReference type="ARBA" id="ARBA00023315"/>
    </source>
</evidence>
<feature type="compositionally biased region" description="Low complexity" evidence="10">
    <location>
        <begin position="59"/>
        <end position="82"/>
    </location>
</feature>
<dbReference type="InterPro" id="IPR028005">
    <property type="entry name" value="AcTrfase_ESCO_Znf_dom"/>
</dbReference>
<feature type="compositionally biased region" description="Polar residues" evidence="10">
    <location>
        <begin position="142"/>
        <end position="159"/>
    </location>
</feature>
<evidence type="ECO:0000313" key="14">
    <source>
        <dbReference type="Proteomes" id="UP001359485"/>
    </source>
</evidence>
<keyword evidence="6" id="KW-0862">Zinc</keyword>
<dbReference type="Pfam" id="PF13880">
    <property type="entry name" value="Acetyltransf_13"/>
    <property type="match status" value="1"/>
</dbReference>
<evidence type="ECO:0000313" key="13">
    <source>
        <dbReference type="EMBL" id="KAK6637938.1"/>
    </source>
</evidence>